<evidence type="ECO:0000256" key="3">
    <source>
        <dbReference type="ARBA" id="ARBA00023242"/>
    </source>
</evidence>
<protein>
    <recommendedName>
        <fullName evidence="4">Mediator of RNA polymerase II transcription subunit 11</fullName>
    </recommendedName>
    <alternativeName>
        <fullName evidence="4">Mediator complex subunit 11</fullName>
    </alternativeName>
</protein>
<proteinExistence type="inferred from homology"/>
<dbReference type="AlphaFoldDB" id="A0A9P4MVN5"/>
<dbReference type="Pfam" id="PF10280">
    <property type="entry name" value="Med11"/>
    <property type="match status" value="1"/>
</dbReference>
<feature type="region of interest" description="Disordered" evidence="5">
    <location>
        <begin position="107"/>
        <end position="129"/>
    </location>
</feature>
<evidence type="ECO:0000256" key="4">
    <source>
        <dbReference type="RuleBase" id="RU364147"/>
    </source>
</evidence>
<keyword evidence="4" id="KW-0805">Transcription regulation</keyword>
<dbReference type="EMBL" id="ML993981">
    <property type="protein sequence ID" value="KAF2201323.1"/>
    <property type="molecule type" value="Genomic_DNA"/>
</dbReference>
<keyword evidence="4" id="KW-0010">Activator</keyword>
<dbReference type="GO" id="GO:0003712">
    <property type="term" value="F:transcription coregulator activity"/>
    <property type="evidence" value="ECO:0007669"/>
    <property type="project" value="InterPro"/>
</dbReference>
<dbReference type="InterPro" id="IPR019404">
    <property type="entry name" value="Mediator_Med11"/>
</dbReference>
<evidence type="ECO:0000313" key="7">
    <source>
        <dbReference type="Proteomes" id="UP000799536"/>
    </source>
</evidence>
<evidence type="ECO:0000313" key="6">
    <source>
        <dbReference type="EMBL" id="KAF2201323.1"/>
    </source>
</evidence>
<gene>
    <name evidence="4" type="primary">MED11</name>
    <name evidence="6" type="ORF">GQ43DRAFT_480814</name>
</gene>
<organism evidence="6 7">
    <name type="scientific">Delitschia confertaspora ATCC 74209</name>
    <dbReference type="NCBI Taxonomy" id="1513339"/>
    <lineage>
        <taxon>Eukaryota</taxon>
        <taxon>Fungi</taxon>
        <taxon>Dikarya</taxon>
        <taxon>Ascomycota</taxon>
        <taxon>Pezizomycotina</taxon>
        <taxon>Dothideomycetes</taxon>
        <taxon>Pleosporomycetidae</taxon>
        <taxon>Pleosporales</taxon>
        <taxon>Delitschiaceae</taxon>
        <taxon>Delitschia</taxon>
    </lineage>
</organism>
<dbReference type="Proteomes" id="UP000799536">
    <property type="component" value="Unassembled WGS sequence"/>
</dbReference>
<evidence type="ECO:0000256" key="1">
    <source>
        <dbReference type="ARBA" id="ARBA00004123"/>
    </source>
</evidence>
<dbReference type="OrthoDB" id="5418434at2759"/>
<sequence length="184" mass="19671">MTTSSPSQQAEQQYRKIAADHIRELSSVSEKIPSVLKHAALGISALTNSPLIPSSSPTPIDSTHLRKQMLQSAAQNAMRLIDQIDATIHAQVNALADLYIIPSTSKEAKEETTHGSGPQAKKDPQAAVTNNGLGNLDIGYLNSRAGSMQEAMDKELLARVNGILEELAGGVKAEEREDESMVDG</sequence>
<comment type="caution">
    <text evidence="6">The sequence shown here is derived from an EMBL/GenBank/DDBJ whole genome shotgun (WGS) entry which is preliminary data.</text>
</comment>
<comment type="subcellular location">
    <subcellularLocation>
        <location evidence="1 4">Nucleus</location>
    </subcellularLocation>
</comment>
<name>A0A9P4MVN5_9PLEO</name>
<dbReference type="Gene3D" id="1.10.287.3490">
    <property type="match status" value="1"/>
</dbReference>
<dbReference type="GO" id="GO:0016592">
    <property type="term" value="C:mediator complex"/>
    <property type="evidence" value="ECO:0007669"/>
    <property type="project" value="InterPro"/>
</dbReference>
<dbReference type="GO" id="GO:0006357">
    <property type="term" value="P:regulation of transcription by RNA polymerase II"/>
    <property type="evidence" value="ECO:0007669"/>
    <property type="project" value="InterPro"/>
</dbReference>
<comment type="similarity">
    <text evidence="2 4">Belongs to the Mediator complex subunit 11 family.</text>
</comment>
<evidence type="ECO:0000256" key="2">
    <source>
        <dbReference type="ARBA" id="ARBA00008186"/>
    </source>
</evidence>
<accession>A0A9P4MVN5</accession>
<comment type="subunit">
    <text evidence="4">Component of the Mediator complex.</text>
</comment>
<comment type="function">
    <text evidence="4">Component of the Mediator complex, a coactivator involved in the regulated transcription of nearly all RNA polymerase II-dependent genes. Mediator functions as a bridge to convey information from gene-specific regulatory proteins to the basal RNA polymerase II transcription machinery. Mediator is recruited to promoters by direct interactions with regulatory proteins and serves as a scaffold for the assembly of a functional pre-initiation complex with RNA polymerase II and the general transcription factors.</text>
</comment>
<evidence type="ECO:0000256" key="5">
    <source>
        <dbReference type="SAM" id="MobiDB-lite"/>
    </source>
</evidence>
<reference evidence="6" key="1">
    <citation type="journal article" date="2020" name="Stud. Mycol.">
        <title>101 Dothideomycetes genomes: a test case for predicting lifestyles and emergence of pathogens.</title>
        <authorList>
            <person name="Haridas S."/>
            <person name="Albert R."/>
            <person name="Binder M."/>
            <person name="Bloem J."/>
            <person name="Labutti K."/>
            <person name="Salamov A."/>
            <person name="Andreopoulos B."/>
            <person name="Baker S."/>
            <person name="Barry K."/>
            <person name="Bills G."/>
            <person name="Bluhm B."/>
            <person name="Cannon C."/>
            <person name="Castanera R."/>
            <person name="Culley D."/>
            <person name="Daum C."/>
            <person name="Ezra D."/>
            <person name="Gonzalez J."/>
            <person name="Henrissat B."/>
            <person name="Kuo A."/>
            <person name="Liang C."/>
            <person name="Lipzen A."/>
            <person name="Lutzoni F."/>
            <person name="Magnuson J."/>
            <person name="Mondo S."/>
            <person name="Nolan M."/>
            <person name="Ohm R."/>
            <person name="Pangilinan J."/>
            <person name="Park H.-J."/>
            <person name="Ramirez L."/>
            <person name="Alfaro M."/>
            <person name="Sun H."/>
            <person name="Tritt A."/>
            <person name="Yoshinaga Y."/>
            <person name="Zwiers L.-H."/>
            <person name="Turgeon B."/>
            <person name="Goodwin S."/>
            <person name="Spatafora J."/>
            <person name="Crous P."/>
            <person name="Grigoriev I."/>
        </authorList>
    </citation>
    <scope>NUCLEOTIDE SEQUENCE</scope>
    <source>
        <strain evidence="6">ATCC 74209</strain>
    </source>
</reference>
<keyword evidence="4" id="KW-0804">Transcription</keyword>
<keyword evidence="3 4" id="KW-0539">Nucleus</keyword>
<keyword evidence="7" id="KW-1185">Reference proteome</keyword>